<feature type="domain" description="ABC transporter" evidence="4">
    <location>
        <begin position="6"/>
        <end position="208"/>
    </location>
</feature>
<dbReference type="PANTHER" id="PTHR43158">
    <property type="entry name" value="SKFA PEPTIDE EXPORT ATP-BINDING PROTEIN SKFE"/>
    <property type="match status" value="1"/>
</dbReference>
<organism evidence="5 6">
    <name type="scientific">Streptosporangium amethystogenes subsp. fukuiense</name>
    <dbReference type="NCBI Taxonomy" id="698418"/>
    <lineage>
        <taxon>Bacteria</taxon>
        <taxon>Bacillati</taxon>
        <taxon>Actinomycetota</taxon>
        <taxon>Actinomycetes</taxon>
        <taxon>Streptosporangiales</taxon>
        <taxon>Streptosporangiaceae</taxon>
        <taxon>Streptosporangium</taxon>
    </lineage>
</organism>
<evidence type="ECO:0000256" key="1">
    <source>
        <dbReference type="ARBA" id="ARBA00022741"/>
    </source>
</evidence>
<dbReference type="InterPro" id="IPR027417">
    <property type="entry name" value="P-loop_NTPase"/>
</dbReference>
<dbReference type="Pfam" id="PF00005">
    <property type="entry name" value="ABC_tran"/>
    <property type="match status" value="1"/>
</dbReference>
<dbReference type="Gene3D" id="3.40.50.300">
    <property type="entry name" value="P-loop containing nucleotide triphosphate hydrolases"/>
    <property type="match status" value="1"/>
</dbReference>
<dbReference type="SUPFAM" id="SSF52540">
    <property type="entry name" value="P-loop containing nucleoside triphosphate hydrolases"/>
    <property type="match status" value="1"/>
</dbReference>
<evidence type="ECO:0000313" key="6">
    <source>
        <dbReference type="Proteomes" id="UP001596514"/>
    </source>
</evidence>
<sequence>MAESIIVVRDVRVELSGTPILRGVDLTVARGDIVAVVGVNGVGKSTLLRCLAGIQPPGSGEVSVFDRPPADDSDFWRDVILVGDEPAWYPGLTVREHLELMHAVHRSSRLEVGTILEVFGLAGRRDMAPPTLSTGQRQRLSLAMALLRPSRLLLLDEPERGLDATFRRRLATMLTEYAAAGGAVVMATHDLDFARATHARQITLEAAA</sequence>
<dbReference type="InterPro" id="IPR003439">
    <property type="entry name" value="ABC_transporter-like_ATP-bd"/>
</dbReference>
<evidence type="ECO:0000256" key="3">
    <source>
        <dbReference type="ARBA" id="ARBA00022840"/>
    </source>
</evidence>
<keyword evidence="2" id="KW-0201">Cytochrome c-type biogenesis</keyword>
<proteinExistence type="predicted"/>
<dbReference type="Proteomes" id="UP001596514">
    <property type="component" value="Unassembled WGS sequence"/>
</dbReference>
<dbReference type="RefSeq" id="WP_343967975.1">
    <property type="nucleotide sequence ID" value="NZ_BAAAGK010000065.1"/>
</dbReference>
<evidence type="ECO:0000259" key="4">
    <source>
        <dbReference type="PROSITE" id="PS50893"/>
    </source>
</evidence>
<keyword evidence="6" id="KW-1185">Reference proteome</keyword>
<evidence type="ECO:0000313" key="5">
    <source>
        <dbReference type="EMBL" id="MFC7603322.1"/>
    </source>
</evidence>
<dbReference type="NCBIfam" id="TIGR01189">
    <property type="entry name" value="ccmA"/>
    <property type="match status" value="1"/>
</dbReference>
<dbReference type="InterPro" id="IPR005895">
    <property type="entry name" value="ABC_transptr_haem_export_CcmA"/>
</dbReference>
<comment type="caution">
    <text evidence="5">The sequence shown here is derived from an EMBL/GenBank/DDBJ whole genome shotgun (WGS) entry which is preliminary data.</text>
</comment>
<dbReference type="InterPro" id="IPR003593">
    <property type="entry name" value="AAA+_ATPase"/>
</dbReference>
<dbReference type="PANTHER" id="PTHR43158:SF2">
    <property type="entry name" value="SKFA PEPTIDE EXPORT ATP-BINDING PROTEIN SKFE"/>
    <property type="match status" value="1"/>
</dbReference>
<keyword evidence="3 5" id="KW-0067">ATP-binding</keyword>
<gene>
    <name evidence="5" type="primary">ccmA</name>
    <name evidence="5" type="ORF">ACFQVD_24740</name>
</gene>
<name>A0ABW2T4H2_9ACTN</name>
<protein>
    <submittedName>
        <fullName evidence="5">Heme ABC exporter ATP-binding protein CcmA</fullName>
    </submittedName>
</protein>
<dbReference type="GO" id="GO:0005524">
    <property type="term" value="F:ATP binding"/>
    <property type="evidence" value="ECO:0007669"/>
    <property type="project" value="UniProtKB-KW"/>
</dbReference>
<dbReference type="SMART" id="SM00382">
    <property type="entry name" value="AAA"/>
    <property type="match status" value="1"/>
</dbReference>
<reference evidence="6" key="1">
    <citation type="journal article" date="2019" name="Int. J. Syst. Evol. Microbiol.">
        <title>The Global Catalogue of Microorganisms (GCM) 10K type strain sequencing project: providing services to taxonomists for standard genome sequencing and annotation.</title>
        <authorList>
            <consortium name="The Broad Institute Genomics Platform"/>
            <consortium name="The Broad Institute Genome Sequencing Center for Infectious Disease"/>
            <person name="Wu L."/>
            <person name="Ma J."/>
        </authorList>
    </citation>
    <scope>NUCLEOTIDE SEQUENCE [LARGE SCALE GENOMIC DNA]</scope>
    <source>
        <strain evidence="6">JCM 10083</strain>
    </source>
</reference>
<accession>A0ABW2T4H2</accession>
<dbReference type="EMBL" id="JBHTEE010000001">
    <property type="protein sequence ID" value="MFC7603322.1"/>
    <property type="molecule type" value="Genomic_DNA"/>
</dbReference>
<keyword evidence="1" id="KW-0547">Nucleotide-binding</keyword>
<dbReference type="PROSITE" id="PS50893">
    <property type="entry name" value="ABC_TRANSPORTER_2"/>
    <property type="match status" value="1"/>
</dbReference>
<evidence type="ECO:0000256" key="2">
    <source>
        <dbReference type="ARBA" id="ARBA00022748"/>
    </source>
</evidence>